<evidence type="ECO:0000313" key="1">
    <source>
        <dbReference type="EMBL" id="SBQ39636.1"/>
    </source>
</evidence>
<reference evidence="1" key="1">
    <citation type="submission" date="2016-05" db="EMBL/GenBank/DDBJ databases">
        <authorList>
            <person name="Lavstsen T."/>
            <person name="Jespersen J.S."/>
        </authorList>
    </citation>
    <scope>NUCLEOTIDE SEQUENCE</scope>
    <source>
        <tissue evidence="1">Brain</tissue>
    </source>
</reference>
<feature type="non-terminal residue" evidence="1">
    <location>
        <position position="51"/>
    </location>
</feature>
<protein>
    <submittedName>
        <fullName evidence="1">Uncharacterized protein</fullName>
    </submittedName>
</protein>
<dbReference type="AlphaFoldDB" id="A0A1A8E2C7"/>
<gene>
    <name evidence="1" type="primary">Nfu_g_1_018252</name>
</gene>
<feature type="non-terminal residue" evidence="1">
    <location>
        <position position="1"/>
    </location>
</feature>
<accession>A0A1A8E2C7</accession>
<reference evidence="1" key="2">
    <citation type="submission" date="2016-06" db="EMBL/GenBank/DDBJ databases">
        <title>The genome of a short-lived fish provides insights into sex chromosome evolution and the genetic control of aging.</title>
        <authorList>
            <person name="Reichwald K."/>
            <person name="Felder M."/>
            <person name="Petzold A."/>
            <person name="Koch P."/>
            <person name="Groth M."/>
            <person name="Platzer M."/>
        </authorList>
    </citation>
    <scope>NUCLEOTIDE SEQUENCE</scope>
    <source>
        <tissue evidence="1">Brain</tissue>
    </source>
</reference>
<proteinExistence type="predicted"/>
<dbReference type="EMBL" id="HAEA01011156">
    <property type="protein sequence ID" value="SBQ39636.1"/>
    <property type="molecule type" value="Transcribed_RNA"/>
</dbReference>
<sequence>ASTHLVHSLPVVQLLTIISATEHYWTRPISDPLLHPHQILINNFYLPFVSE</sequence>
<organism evidence="1">
    <name type="scientific">Nothobranchius kadleci</name>
    <name type="common">African annual killifish</name>
    <dbReference type="NCBI Taxonomy" id="1051664"/>
    <lineage>
        <taxon>Eukaryota</taxon>
        <taxon>Metazoa</taxon>
        <taxon>Chordata</taxon>
        <taxon>Craniata</taxon>
        <taxon>Vertebrata</taxon>
        <taxon>Euteleostomi</taxon>
        <taxon>Actinopterygii</taxon>
        <taxon>Neopterygii</taxon>
        <taxon>Teleostei</taxon>
        <taxon>Neoteleostei</taxon>
        <taxon>Acanthomorphata</taxon>
        <taxon>Ovalentaria</taxon>
        <taxon>Atherinomorphae</taxon>
        <taxon>Cyprinodontiformes</taxon>
        <taxon>Nothobranchiidae</taxon>
        <taxon>Nothobranchius</taxon>
    </lineage>
</organism>
<name>A0A1A8E2C7_NOTKA</name>